<keyword evidence="1 2" id="KW-0690">Ribosome biogenesis</keyword>
<keyword evidence="4" id="KW-1185">Reference proteome</keyword>
<dbReference type="HAMAP" id="MF_00003">
    <property type="entry name" value="RbfA"/>
    <property type="match status" value="1"/>
</dbReference>
<accession>A0A9J6P398</accession>
<dbReference type="Pfam" id="PF02033">
    <property type="entry name" value="RBFA"/>
    <property type="match status" value="1"/>
</dbReference>
<proteinExistence type="inferred from homology"/>
<keyword evidence="2" id="KW-0963">Cytoplasm</keyword>
<dbReference type="AlphaFoldDB" id="A0A9J6P398"/>
<dbReference type="NCBIfam" id="TIGR00082">
    <property type="entry name" value="rbfA"/>
    <property type="match status" value="1"/>
</dbReference>
<gene>
    <name evidence="2 3" type="primary">rbfA</name>
    <name evidence="3" type="ORF">KDK92_15405</name>
</gene>
<name>A0A9J6P398_9CLOT</name>
<dbReference type="RefSeq" id="WP_250860227.1">
    <property type="nucleotide sequence ID" value="NZ_JAGSOJ010000003.1"/>
</dbReference>
<comment type="subunit">
    <text evidence="2">Monomer. Binds 30S ribosomal subunits, but not 50S ribosomal subunits or 70S ribosomes.</text>
</comment>
<protein>
    <recommendedName>
        <fullName evidence="2">Ribosome-binding factor A</fullName>
    </recommendedName>
</protein>
<dbReference type="Gene3D" id="3.30.300.20">
    <property type="match status" value="1"/>
</dbReference>
<dbReference type="GO" id="GO:0043024">
    <property type="term" value="F:ribosomal small subunit binding"/>
    <property type="evidence" value="ECO:0007669"/>
    <property type="project" value="TreeGrafter"/>
</dbReference>
<reference evidence="3" key="2">
    <citation type="submission" date="2021-04" db="EMBL/GenBank/DDBJ databases">
        <authorList>
            <person name="Dong X."/>
        </authorList>
    </citation>
    <scope>NUCLEOTIDE SEQUENCE</scope>
    <source>
        <strain evidence="3">ZWT</strain>
    </source>
</reference>
<organism evidence="3 4">
    <name type="scientific">Oceanirhabdus seepicola</name>
    <dbReference type="NCBI Taxonomy" id="2828781"/>
    <lineage>
        <taxon>Bacteria</taxon>
        <taxon>Bacillati</taxon>
        <taxon>Bacillota</taxon>
        <taxon>Clostridia</taxon>
        <taxon>Eubacteriales</taxon>
        <taxon>Clostridiaceae</taxon>
        <taxon>Oceanirhabdus</taxon>
    </lineage>
</organism>
<dbReference type="GO" id="GO:0030490">
    <property type="term" value="P:maturation of SSU-rRNA"/>
    <property type="evidence" value="ECO:0007669"/>
    <property type="project" value="UniProtKB-UniRule"/>
</dbReference>
<evidence type="ECO:0000313" key="3">
    <source>
        <dbReference type="EMBL" id="MCM1991119.1"/>
    </source>
</evidence>
<evidence type="ECO:0000313" key="4">
    <source>
        <dbReference type="Proteomes" id="UP001056429"/>
    </source>
</evidence>
<dbReference type="InterPro" id="IPR015946">
    <property type="entry name" value="KH_dom-like_a/b"/>
</dbReference>
<comment type="function">
    <text evidence="2">One of several proteins that assist in the late maturation steps of the functional core of the 30S ribosomal subunit. Associates with free 30S ribosomal subunits (but not with 30S subunits that are part of 70S ribosomes or polysomes). Required for efficient processing of 16S rRNA. May interact with the 5'-terminal helix region of 16S rRNA.</text>
</comment>
<sequence>MTKHRSGRINEEIKKNVSAIINSKVKDPRLSGMISVTRVDVTNDYSYAKIYVSIFGSEKEKSESMKALKKSQGFIRKELGRTISMRHIPQVIIELDEGLEYGMKIDKLLREIKEK</sequence>
<comment type="subcellular location">
    <subcellularLocation>
        <location evidence="2">Cytoplasm</location>
    </subcellularLocation>
</comment>
<dbReference type="GO" id="GO:0005829">
    <property type="term" value="C:cytosol"/>
    <property type="evidence" value="ECO:0007669"/>
    <property type="project" value="TreeGrafter"/>
</dbReference>
<comment type="similarity">
    <text evidence="2">Belongs to the RbfA family.</text>
</comment>
<dbReference type="PROSITE" id="PS01319">
    <property type="entry name" value="RBFA"/>
    <property type="match status" value="1"/>
</dbReference>
<dbReference type="EMBL" id="JAGSOJ010000003">
    <property type="protein sequence ID" value="MCM1991119.1"/>
    <property type="molecule type" value="Genomic_DNA"/>
</dbReference>
<evidence type="ECO:0000256" key="2">
    <source>
        <dbReference type="HAMAP-Rule" id="MF_00003"/>
    </source>
</evidence>
<reference evidence="3" key="1">
    <citation type="journal article" date="2021" name="mSystems">
        <title>Bacteria and Archaea Synergistically Convert Glycine Betaine to Biogenic Methane in the Formosa Cold Seep of the South China Sea.</title>
        <authorList>
            <person name="Li L."/>
            <person name="Zhang W."/>
            <person name="Zhang S."/>
            <person name="Song L."/>
            <person name="Sun Q."/>
            <person name="Zhang H."/>
            <person name="Xiang H."/>
            <person name="Dong X."/>
        </authorList>
    </citation>
    <scope>NUCLEOTIDE SEQUENCE</scope>
    <source>
        <strain evidence="3">ZWT</strain>
    </source>
</reference>
<dbReference type="InterPro" id="IPR020053">
    <property type="entry name" value="Ribosome-bd_factorA_CS"/>
</dbReference>
<dbReference type="InterPro" id="IPR000238">
    <property type="entry name" value="RbfA"/>
</dbReference>
<dbReference type="Proteomes" id="UP001056429">
    <property type="component" value="Unassembled WGS sequence"/>
</dbReference>
<dbReference type="PANTHER" id="PTHR33515">
    <property type="entry name" value="RIBOSOME-BINDING FACTOR A, CHLOROPLASTIC-RELATED"/>
    <property type="match status" value="1"/>
</dbReference>
<dbReference type="SUPFAM" id="SSF89919">
    <property type="entry name" value="Ribosome-binding factor A, RbfA"/>
    <property type="match status" value="1"/>
</dbReference>
<evidence type="ECO:0000256" key="1">
    <source>
        <dbReference type="ARBA" id="ARBA00022517"/>
    </source>
</evidence>
<comment type="caution">
    <text evidence="3">The sequence shown here is derived from an EMBL/GenBank/DDBJ whole genome shotgun (WGS) entry which is preliminary data.</text>
</comment>
<dbReference type="PANTHER" id="PTHR33515:SF1">
    <property type="entry name" value="RIBOSOME-BINDING FACTOR A, CHLOROPLASTIC-RELATED"/>
    <property type="match status" value="1"/>
</dbReference>
<dbReference type="InterPro" id="IPR023799">
    <property type="entry name" value="RbfA_dom_sf"/>
</dbReference>